<feature type="region of interest" description="Disordered" evidence="6">
    <location>
        <begin position="66"/>
        <end position="98"/>
    </location>
</feature>
<comment type="similarity">
    <text evidence="2">Belongs to the CLPTM1 family.</text>
</comment>
<dbReference type="OrthoDB" id="378564at2759"/>
<feature type="region of interest" description="Disordered" evidence="6">
    <location>
        <begin position="340"/>
        <end position="365"/>
    </location>
</feature>
<feature type="compositionally biased region" description="Low complexity" evidence="6">
    <location>
        <begin position="15"/>
        <end position="31"/>
    </location>
</feature>
<keyword evidence="3" id="KW-0812">Transmembrane</keyword>
<dbReference type="EMBL" id="DS985214">
    <property type="protein sequence ID" value="EEY13993.1"/>
    <property type="molecule type" value="Genomic_DNA"/>
</dbReference>
<dbReference type="GO" id="GO:0012505">
    <property type="term" value="C:endomembrane system"/>
    <property type="evidence" value="ECO:0007669"/>
    <property type="project" value="TreeGrafter"/>
</dbReference>
<dbReference type="PANTHER" id="PTHR21347">
    <property type="entry name" value="CLEFT LIP AND PALATE ASSOCIATED TRANSMEMBRANE PROTEIN-RELATED"/>
    <property type="match status" value="1"/>
</dbReference>
<feature type="region of interest" description="Disordered" evidence="6">
    <location>
        <begin position="1"/>
        <end position="35"/>
    </location>
</feature>
<sequence>MPHVDALAAVGGAGPAPAGAPQQQQQPQQQGNHRDSALTNLGLHHEHHPEAPLRLRHLGRHELRRQLFPQEARRRGHPRSPIPTARSTPSPPNLGGIPPYVLRPKTLADGATFDPNPARIAPMWPLDSHIDIIVTLSDSPRPEPLAKTPADKIVLRETNFHLGNYSDKRSADATFTVPASVQHNVTLWGHFYLALTGEQPDPYVAGFDVASAYHFAYPLTQYLPKKKVSKTRSLLDGGDADADNALLDDAPSGPVIASYYHPNITLSTIPDSGTPKLTVPDPMLFVNKFWQLRTHMTLLNDTVTELPIHIDLGNLRYWQMGLMSSIELSSKETARQAAFATPPPARARHRGRDAQGDPSSTPTPICSPSRAAMGILIELWKITTVVNVRVTTADAGALFPYRIAFEDKHKLSDTEEKTKEYDEIAFKYMYMAGVPPAHRLCRLLARLRRGTKSVVLVTSSATLVGSGLRPTGFLMDGGPPPLHQLPALKECRPTWPRPKAHGCNKVPSTTLHPTTFFWPFTNQGCPILARPSPTFRRRRSFFLRLHSYQRLGPTRPDYFARSTSFGPGRRRRNEDEADPPPRAKALARTARPSLSSGAEARRRRCDAQGGGPRREVTGADRAGKRRK</sequence>
<evidence type="ECO:0000256" key="3">
    <source>
        <dbReference type="ARBA" id="ARBA00022692"/>
    </source>
</evidence>
<comment type="subcellular location">
    <subcellularLocation>
        <location evidence="1">Membrane</location>
        <topology evidence="1">Multi-pass membrane protein</topology>
    </subcellularLocation>
</comment>
<organism evidence="8">
    <name type="scientific">Verticillium alfalfae (strain VaMs.102 / ATCC MYA-4576 / FGSC 10136)</name>
    <name type="common">Verticillium wilt of alfalfa</name>
    <name type="synonym">Verticillium albo-atrum</name>
    <dbReference type="NCBI Taxonomy" id="526221"/>
    <lineage>
        <taxon>Eukaryota</taxon>
        <taxon>Fungi</taxon>
        <taxon>Dikarya</taxon>
        <taxon>Ascomycota</taxon>
        <taxon>Pezizomycotina</taxon>
        <taxon>Sordariomycetes</taxon>
        <taxon>Hypocreomycetidae</taxon>
        <taxon>Glomerellales</taxon>
        <taxon>Plectosphaerellaceae</taxon>
        <taxon>Verticillium</taxon>
    </lineage>
</organism>
<dbReference type="eggNOG" id="KOG2489">
    <property type="taxonomic scope" value="Eukaryota"/>
</dbReference>
<keyword evidence="8" id="KW-1185">Reference proteome</keyword>
<dbReference type="PANTHER" id="PTHR21347:SF0">
    <property type="entry name" value="LIPID SCRAMBLASE CLPTM1L"/>
    <property type="match status" value="1"/>
</dbReference>
<dbReference type="HOGENOM" id="CLU_436286_0_0_1"/>
<dbReference type="InterPro" id="IPR008429">
    <property type="entry name" value="CLPTM1"/>
</dbReference>
<gene>
    <name evidence="7" type="ORF">VDBG_00100</name>
</gene>
<evidence type="ECO:0000256" key="5">
    <source>
        <dbReference type="ARBA" id="ARBA00023136"/>
    </source>
</evidence>
<evidence type="ECO:0000256" key="1">
    <source>
        <dbReference type="ARBA" id="ARBA00004141"/>
    </source>
</evidence>
<name>C9S8N2_VERA1</name>
<evidence type="ECO:0000256" key="4">
    <source>
        <dbReference type="ARBA" id="ARBA00022989"/>
    </source>
</evidence>
<reference evidence="8" key="1">
    <citation type="journal article" date="2011" name="PLoS Pathog.">
        <title>Comparative genomics yields insights into niche adaptation of plant vascular wilt pathogens.</title>
        <authorList>
            <person name="Klosterman S.J."/>
            <person name="Subbarao K.V."/>
            <person name="Kang S."/>
            <person name="Veronese P."/>
            <person name="Gold S.E."/>
            <person name="Thomma B.P.H.J."/>
            <person name="Chen Z."/>
            <person name="Henrissat B."/>
            <person name="Lee Y.-H."/>
            <person name="Park J."/>
            <person name="Garcia-Pedrajas M.D."/>
            <person name="Barbara D.J."/>
            <person name="Anchieta A."/>
            <person name="de Jonge R."/>
            <person name="Santhanam P."/>
            <person name="Maruthachalam K."/>
            <person name="Atallah Z."/>
            <person name="Amyotte S.G."/>
            <person name="Paz Z."/>
            <person name="Inderbitzin P."/>
            <person name="Hayes R.J."/>
            <person name="Heiman D.I."/>
            <person name="Young S."/>
            <person name="Zeng Q."/>
            <person name="Engels R."/>
            <person name="Galagan J."/>
            <person name="Cuomo C.A."/>
            <person name="Dobinson K.F."/>
            <person name="Ma L.-J."/>
        </authorList>
    </citation>
    <scope>NUCLEOTIDE SEQUENCE [LARGE SCALE GENOMIC DNA]</scope>
    <source>
        <strain evidence="8">VaMs.102 / ATCC MYA-4576 / FGSC 10136</strain>
    </source>
</reference>
<dbReference type="Pfam" id="PF05602">
    <property type="entry name" value="CLPTM1"/>
    <property type="match status" value="2"/>
</dbReference>
<evidence type="ECO:0000313" key="7">
    <source>
        <dbReference type="EMBL" id="EEY13993.1"/>
    </source>
</evidence>
<dbReference type="GO" id="GO:0016020">
    <property type="term" value="C:membrane"/>
    <property type="evidence" value="ECO:0007669"/>
    <property type="project" value="UniProtKB-SubCell"/>
</dbReference>
<dbReference type="STRING" id="526221.C9S8N2"/>
<keyword evidence="5" id="KW-0472">Membrane</keyword>
<dbReference type="KEGG" id="val:VDBG_00100"/>
<keyword evidence="4" id="KW-1133">Transmembrane helix</keyword>
<dbReference type="AlphaFoldDB" id="C9S8N2"/>
<feature type="region of interest" description="Disordered" evidence="6">
    <location>
        <begin position="553"/>
        <end position="627"/>
    </location>
</feature>
<proteinExistence type="inferred from homology"/>
<evidence type="ECO:0000313" key="8">
    <source>
        <dbReference type="Proteomes" id="UP000008698"/>
    </source>
</evidence>
<evidence type="ECO:0000256" key="6">
    <source>
        <dbReference type="SAM" id="MobiDB-lite"/>
    </source>
</evidence>
<protein>
    <submittedName>
        <fullName evidence="7">CLPTM1 domain-containing protein</fullName>
    </submittedName>
</protein>
<evidence type="ECO:0000256" key="2">
    <source>
        <dbReference type="ARBA" id="ARBA00009310"/>
    </source>
</evidence>
<feature type="compositionally biased region" description="Basic and acidic residues" evidence="6">
    <location>
        <begin position="612"/>
        <end position="627"/>
    </location>
</feature>
<dbReference type="GeneID" id="9528523"/>
<dbReference type="RefSeq" id="XP_003008419.1">
    <property type="nucleotide sequence ID" value="XM_003008373.1"/>
</dbReference>
<dbReference type="Proteomes" id="UP000008698">
    <property type="component" value="Unassembled WGS sequence"/>
</dbReference>
<accession>C9S8N2</accession>